<gene>
    <name evidence="1" type="ORF">SARC_16617</name>
</gene>
<dbReference type="GeneID" id="25917121"/>
<organism evidence="1 2">
    <name type="scientific">Sphaeroforma arctica JP610</name>
    <dbReference type="NCBI Taxonomy" id="667725"/>
    <lineage>
        <taxon>Eukaryota</taxon>
        <taxon>Ichthyosporea</taxon>
        <taxon>Ichthyophonida</taxon>
        <taxon>Sphaeroforma</taxon>
    </lineage>
</organism>
<name>A0A0L0F2D7_9EUKA</name>
<evidence type="ECO:0000313" key="2">
    <source>
        <dbReference type="Proteomes" id="UP000054560"/>
    </source>
</evidence>
<protein>
    <submittedName>
        <fullName evidence="1">Uncharacterized protein</fullName>
    </submittedName>
</protein>
<evidence type="ECO:0000313" key="1">
    <source>
        <dbReference type="EMBL" id="KNC70852.1"/>
    </source>
</evidence>
<dbReference type="RefSeq" id="XP_014144754.1">
    <property type="nucleotide sequence ID" value="XM_014289279.1"/>
</dbReference>
<dbReference type="AlphaFoldDB" id="A0A0L0F2D7"/>
<reference evidence="1 2" key="1">
    <citation type="submission" date="2011-02" db="EMBL/GenBank/DDBJ databases">
        <title>The Genome Sequence of Sphaeroforma arctica JP610.</title>
        <authorList>
            <consortium name="The Broad Institute Genome Sequencing Platform"/>
            <person name="Russ C."/>
            <person name="Cuomo C."/>
            <person name="Young S.K."/>
            <person name="Zeng Q."/>
            <person name="Gargeya S."/>
            <person name="Alvarado L."/>
            <person name="Berlin A."/>
            <person name="Chapman S.B."/>
            <person name="Chen Z."/>
            <person name="Freedman E."/>
            <person name="Gellesch M."/>
            <person name="Goldberg J."/>
            <person name="Griggs A."/>
            <person name="Gujja S."/>
            <person name="Heilman E."/>
            <person name="Heiman D."/>
            <person name="Howarth C."/>
            <person name="Mehta T."/>
            <person name="Neiman D."/>
            <person name="Pearson M."/>
            <person name="Roberts A."/>
            <person name="Saif S."/>
            <person name="Shea T."/>
            <person name="Shenoy N."/>
            <person name="Sisk P."/>
            <person name="Stolte C."/>
            <person name="Sykes S."/>
            <person name="White J."/>
            <person name="Yandava C."/>
            <person name="Burger G."/>
            <person name="Gray M.W."/>
            <person name="Holland P.W.H."/>
            <person name="King N."/>
            <person name="Lang F.B.F."/>
            <person name="Roger A.J."/>
            <person name="Ruiz-Trillo I."/>
            <person name="Haas B."/>
            <person name="Nusbaum C."/>
            <person name="Birren B."/>
        </authorList>
    </citation>
    <scope>NUCLEOTIDE SEQUENCE [LARGE SCALE GENOMIC DNA]</scope>
    <source>
        <strain evidence="1 2">JP610</strain>
    </source>
</reference>
<feature type="non-terminal residue" evidence="1">
    <location>
        <position position="1"/>
    </location>
</feature>
<keyword evidence="2" id="KW-1185">Reference proteome</keyword>
<sequence length="66" mass="7502">VGWLKQEFGGFLIEKQRDAIYEIPIQNARFNGYIQATLPQGFPESYPPFFQAFPSVGSICSLIVYL</sequence>
<accession>A0A0L0F2D7</accession>
<dbReference type="EMBL" id="KQ250104">
    <property type="protein sequence ID" value="KNC70852.1"/>
    <property type="molecule type" value="Genomic_DNA"/>
</dbReference>
<proteinExistence type="predicted"/>
<dbReference type="Proteomes" id="UP000054560">
    <property type="component" value="Unassembled WGS sequence"/>
</dbReference>